<proteinExistence type="inferred from homology"/>
<keyword evidence="6" id="KW-1185">Reference proteome</keyword>
<evidence type="ECO:0000256" key="3">
    <source>
        <dbReference type="ARBA" id="ARBA00023295"/>
    </source>
</evidence>
<accession>A0AAD5XJU7</accession>
<dbReference type="Proteomes" id="UP001211907">
    <property type="component" value="Unassembled WGS sequence"/>
</dbReference>
<dbReference type="Gene3D" id="3.20.20.80">
    <property type="entry name" value="Glycosidases"/>
    <property type="match status" value="1"/>
</dbReference>
<evidence type="ECO:0000256" key="2">
    <source>
        <dbReference type="ARBA" id="ARBA00022801"/>
    </source>
</evidence>
<dbReference type="GO" id="GO:0005975">
    <property type="term" value="P:carbohydrate metabolic process"/>
    <property type="evidence" value="ECO:0007669"/>
    <property type="project" value="InterPro"/>
</dbReference>
<keyword evidence="2" id="KW-0378">Hydrolase</keyword>
<keyword evidence="3" id="KW-0326">Glycosidase</keyword>
<comment type="caution">
    <text evidence="5">The sequence shown here is derived from an EMBL/GenBank/DDBJ whole genome shotgun (WGS) entry which is preliminary data.</text>
</comment>
<organism evidence="5 6">
    <name type="scientific">Physocladia obscura</name>
    <dbReference type="NCBI Taxonomy" id="109957"/>
    <lineage>
        <taxon>Eukaryota</taxon>
        <taxon>Fungi</taxon>
        <taxon>Fungi incertae sedis</taxon>
        <taxon>Chytridiomycota</taxon>
        <taxon>Chytridiomycota incertae sedis</taxon>
        <taxon>Chytridiomycetes</taxon>
        <taxon>Chytridiales</taxon>
        <taxon>Chytriomycetaceae</taxon>
        <taxon>Physocladia</taxon>
    </lineage>
</organism>
<dbReference type="PRINTS" id="PR00131">
    <property type="entry name" value="GLHYDRLASE1"/>
</dbReference>
<dbReference type="SUPFAM" id="SSF51445">
    <property type="entry name" value="(Trans)glycosidases"/>
    <property type="match status" value="1"/>
</dbReference>
<evidence type="ECO:0000256" key="1">
    <source>
        <dbReference type="ARBA" id="ARBA00010838"/>
    </source>
</evidence>
<dbReference type="AlphaFoldDB" id="A0AAD5XJU7"/>
<dbReference type="InterPro" id="IPR017853">
    <property type="entry name" value="GH"/>
</dbReference>
<dbReference type="InterPro" id="IPR001360">
    <property type="entry name" value="Glyco_hydro_1"/>
</dbReference>
<dbReference type="PANTHER" id="PTHR10353:SF36">
    <property type="entry name" value="LP05116P"/>
    <property type="match status" value="1"/>
</dbReference>
<dbReference type="GO" id="GO:0008422">
    <property type="term" value="F:beta-glucosidase activity"/>
    <property type="evidence" value="ECO:0007669"/>
    <property type="project" value="TreeGrafter"/>
</dbReference>
<dbReference type="PANTHER" id="PTHR10353">
    <property type="entry name" value="GLYCOSYL HYDROLASE"/>
    <property type="match status" value="1"/>
</dbReference>
<comment type="similarity">
    <text evidence="1 4">Belongs to the glycosyl hydrolase 1 family.</text>
</comment>
<reference evidence="5" key="1">
    <citation type="submission" date="2020-05" db="EMBL/GenBank/DDBJ databases">
        <title>Phylogenomic resolution of chytrid fungi.</title>
        <authorList>
            <person name="Stajich J.E."/>
            <person name="Amses K."/>
            <person name="Simmons R."/>
            <person name="Seto K."/>
            <person name="Myers J."/>
            <person name="Bonds A."/>
            <person name="Quandt C.A."/>
            <person name="Barry K."/>
            <person name="Liu P."/>
            <person name="Grigoriev I."/>
            <person name="Longcore J.E."/>
            <person name="James T.Y."/>
        </authorList>
    </citation>
    <scope>NUCLEOTIDE SEQUENCE</scope>
    <source>
        <strain evidence="5">JEL0513</strain>
    </source>
</reference>
<name>A0AAD5XJU7_9FUNG</name>
<evidence type="ECO:0000313" key="5">
    <source>
        <dbReference type="EMBL" id="KAJ3137632.1"/>
    </source>
</evidence>
<gene>
    <name evidence="5" type="ORF">HK100_000544</name>
</gene>
<protein>
    <submittedName>
        <fullName evidence="5">Uncharacterized protein</fullName>
    </submittedName>
</protein>
<evidence type="ECO:0000256" key="4">
    <source>
        <dbReference type="RuleBase" id="RU003690"/>
    </source>
</evidence>
<sequence length="305" mass="33862">MPNSGSWKFSIPSITDWIDPDPGSAATDYSSSTQVQAEWYFDPCFLGDYGSTIKSLYPLPTFTTAEQTLMKGSCDFIAVNMYNSITAGLSDEPPGETTPYTAQEVDDPTALVYWPNPRPEGTRLLPLYLYNRYQKEVVITEMGYHVPREVENTFEEAVNDTLRVEYWQLNGPQILALIQEDKVPVTAVLAWSLIDNYEFETYEFRWGHIAVDYWDPATGLMNTDKGSLKREVKLSALYMSEFFGNYTTSPFNNTIQKNSTASTTLTASGTIGSNSVTSTSVKSRATGSSILRAASLGLLGVLTLL</sequence>
<dbReference type="EMBL" id="JADGJH010000111">
    <property type="protein sequence ID" value="KAJ3137632.1"/>
    <property type="molecule type" value="Genomic_DNA"/>
</dbReference>
<evidence type="ECO:0000313" key="6">
    <source>
        <dbReference type="Proteomes" id="UP001211907"/>
    </source>
</evidence>
<dbReference type="Pfam" id="PF00232">
    <property type="entry name" value="Glyco_hydro_1"/>
    <property type="match status" value="1"/>
</dbReference>